<dbReference type="Proteomes" id="UP000741360">
    <property type="component" value="Unassembled WGS sequence"/>
</dbReference>
<dbReference type="InterPro" id="IPR003439">
    <property type="entry name" value="ABC_transporter-like_ATP-bd"/>
</dbReference>
<dbReference type="Gene3D" id="3.40.50.300">
    <property type="entry name" value="P-loop containing nucleotide triphosphate hydrolases"/>
    <property type="match status" value="1"/>
</dbReference>
<keyword evidence="3" id="KW-0547">Nucleotide-binding</keyword>
<feature type="domain" description="ABC transporter" evidence="7">
    <location>
        <begin position="2"/>
        <end position="236"/>
    </location>
</feature>
<dbReference type="Pfam" id="PF00005">
    <property type="entry name" value="ABC_tran"/>
    <property type="match status" value="1"/>
</dbReference>
<evidence type="ECO:0000256" key="1">
    <source>
        <dbReference type="ARBA" id="ARBA00022448"/>
    </source>
</evidence>
<dbReference type="Gene3D" id="2.40.50.140">
    <property type="entry name" value="Nucleic acid-binding proteins"/>
    <property type="match status" value="1"/>
</dbReference>
<accession>A0A932LZE1</accession>
<comment type="caution">
    <text evidence="8">The sequence shown here is derived from an EMBL/GenBank/DDBJ whole genome shotgun (WGS) entry which is preliminary data.</text>
</comment>
<dbReference type="InterPro" id="IPR017871">
    <property type="entry name" value="ABC_transporter-like_CS"/>
</dbReference>
<dbReference type="PROSITE" id="PS00211">
    <property type="entry name" value="ABC_TRANSPORTER_1"/>
    <property type="match status" value="1"/>
</dbReference>
<keyword evidence="5" id="KW-1278">Translocase</keyword>
<dbReference type="InterPro" id="IPR047641">
    <property type="entry name" value="ABC_transpr_MalK/UgpC-like"/>
</dbReference>
<dbReference type="GO" id="GO:0022857">
    <property type="term" value="F:transmembrane transporter activity"/>
    <property type="evidence" value="ECO:0007669"/>
    <property type="project" value="InterPro"/>
</dbReference>
<evidence type="ECO:0000259" key="7">
    <source>
        <dbReference type="PROSITE" id="PS50893"/>
    </source>
</evidence>
<keyword evidence="6" id="KW-0472">Membrane</keyword>
<evidence type="ECO:0000256" key="3">
    <source>
        <dbReference type="ARBA" id="ARBA00022741"/>
    </source>
</evidence>
<evidence type="ECO:0000313" key="9">
    <source>
        <dbReference type="Proteomes" id="UP000741360"/>
    </source>
</evidence>
<dbReference type="GO" id="GO:0016887">
    <property type="term" value="F:ATP hydrolysis activity"/>
    <property type="evidence" value="ECO:0007669"/>
    <property type="project" value="InterPro"/>
</dbReference>
<dbReference type="InterPro" id="IPR027417">
    <property type="entry name" value="P-loop_NTPase"/>
</dbReference>
<dbReference type="PANTHER" id="PTHR43875">
    <property type="entry name" value="MALTODEXTRIN IMPORT ATP-BINDING PROTEIN MSMX"/>
    <property type="match status" value="1"/>
</dbReference>
<name>A0A932LZE1_UNCTE</name>
<gene>
    <name evidence="8" type="ORF">HYY65_03590</name>
</gene>
<keyword evidence="2" id="KW-1003">Cell membrane</keyword>
<evidence type="ECO:0000256" key="6">
    <source>
        <dbReference type="ARBA" id="ARBA00023136"/>
    </source>
</evidence>
<dbReference type="GO" id="GO:0005524">
    <property type="term" value="F:ATP binding"/>
    <property type="evidence" value="ECO:0007669"/>
    <property type="project" value="UniProtKB-KW"/>
</dbReference>
<dbReference type="InterPro" id="IPR013611">
    <property type="entry name" value="Transp-assoc_OB_typ2"/>
</dbReference>
<keyword evidence="4 8" id="KW-0067">ATP-binding</keyword>
<dbReference type="SUPFAM" id="SSF52540">
    <property type="entry name" value="P-loop containing nucleoside triphosphate hydrolases"/>
    <property type="match status" value="1"/>
</dbReference>
<proteinExistence type="predicted"/>
<evidence type="ECO:0000256" key="2">
    <source>
        <dbReference type="ARBA" id="ARBA00022475"/>
    </source>
</evidence>
<organism evidence="8 9">
    <name type="scientific">Tectimicrobiota bacterium</name>
    <dbReference type="NCBI Taxonomy" id="2528274"/>
    <lineage>
        <taxon>Bacteria</taxon>
        <taxon>Pseudomonadati</taxon>
        <taxon>Nitrospinota/Tectimicrobiota group</taxon>
        <taxon>Candidatus Tectimicrobiota</taxon>
    </lineage>
</organism>
<dbReference type="InterPro" id="IPR003593">
    <property type="entry name" value="AAA+_ATPase"/>
</dbReference>
<dbReference type="PROSITE" id="PS50893">
    <property type="entry name" value="ABC_TRANSPORTER_2"/>
    <property type="match status" value="1"/>
</dbReference>
<reference evidence="8" key="1">
    <citation type="submission" date="2020-07" db="EMBL/GenBank/DDBJ databases">
        <title>Huge and variable diversity of episymbiotic CPR bacteria and DPANN archaea in groundwater ecosystems.</title>
        <authorList>
            <person name="He C.Y."/>
            <person name="Keren R."/>
            <person name="Whittaker M."/>
            <person name="Farag I.F."/>
            <person name="Doudna J."/>
            <person name="Cate J.H.D."/>
            <person name="Banfield J.F."/>
        </authorList>
    </citation>
    <scope>NUCLEOTIDE SEQUENCE</scope>
    <source>
        <strain evidence="8">NC_groundwater_717_Ag_S-0.2um_59_8</strain>
    </source>
</reference>
<dbReference type="SUPFAM" id="SSF50331">
    <property type="entry name" value="MOP-like"/>
    <property type="match status" value="1"/>
</dbReference>
<keyword evidence="1" id="KW-0813">Transport</keyword>
<evidence type="ECO:0000256" key="4">
    <source>
        <dbReference type="ARBA" id="ARBA00022840"/>
    </source>
</evidence>
<dbReference type="InterPro" id="IPR012340">
    <property type="entry name" value="NA-bd_OB-fold"/>
</dbReference>
<evidence type="ECO:0000313" key="8">
    <source>
        <dbReference type="EMBL" id="MBI3014153.1"/>
    </source>
</evidence>
<dbReference type="SMART" id="SM00382">
    <property type="entry name" value="AAA"/>
    <property type="match status" value="1"/>
</dbReference>
<sequence>MIKRFSGEGHDLAAVNGISFAVPKGRLFTLLGPSGCGKSTTLRCIAGLEKPEGGFIAVSGQMQVNTAEKVFVPPHKRGIGMVFQSYAIWPHMTVYENVAYALEVKRVPRGQVRERVMEALDLVGLGGLEDRPAPKLSGGQQQRVALARAIVGRPNLLLFDEPLSNLDAKLRERMRHEIRELQQRLEITTVYVTHDQTEALAISDTIAVMEGGTILSMGSPREIYGEPGNRFVADFVGLTNILRGQAVSNSLPDGTGRVDVSFGKVRCRFFGEIWEGDEVDVLIRPENISVSHSAPDVVENVWQATVDQVTFLGECQDCNVKVQDQILRIRVNPALELRVGQKVYLETNPHRCSSIRTH</sequence>
<evidence type="ECO:0000256" key="5">
    <source>
        <dbReference type="ARBA" id="ARBA00022967"/>
    </source>
</evidence>
<dbReference type="AlphaFoldDB" id="A0A932LZE1"/>
<dbReference type="EMBL" id="JACPSX010000059">
    <property type="protein sequence ID" value="MBI3014153.1"/>
    <property type="molecule type" value="Genomic_DNA"/>
</dbReference>
<dbReference type="GO" id="GO:0055052">
    <property type="term" value="C:ATP-binding cassette (ABC) transporter complex, substrate-binding subunit-containing"/>
    <property type="evidence" value="ECO:0007669"/>
    <property type="project" value="TreeGrafter"/>
</dbReference>
<dbReference type="PANTHER" id="PTHR43875:SF15">
    <property type="entry name" value="TREHALOSE IMPORT ATP-BINDING PROTEIN SUGC"/>
    <property type="match status" value="1"/>
</dbReference>
<dbReference type="InterPro" id="IPR008995">
    <property type="entry name" value="Mo/tungstate-bd_C_term_dom"/>
</dbReference>
<protein>
    <submittedName>
        <fullName evidence="8">ABC transporter ATP-binding protein</fullName>
    </submittedName>
</protein>
<dbReference type="GO" id="GO:0015697">
    <property type="term" value="P:quaternary ammonium group transport"/>
    <property type="evidence" value="ECO:0007669"/>
    <property type="project" value="UniProtKB-ARBA"/>
</dbReference>
<dbReference type="Pfam" id="PF08402">
    <property type="entry name" value="TOBE_2"/>
    <property type="match status" value="1"/>
</dbReference>
<dbReference type="FunFam" id="3.40.50.300:FF:000425">
    <property type="entry name" value="Probable ABC transporter, ATP-binding subunit"/>
    <property type="match status" value="1"/>
</dbReference>